<feature type="region of interest" description="Disordered" evidence="1">
    <location>
        <begin position="62"/>
        <end position="97"/>
    </location>
</feature>
<dbReference type="EMBL" id="FUIG01000103">
    <property type="protein sequence ID" value="SJM35706.1"/>
    <property type="molecule type" value="Genomic_DNA"/>
</dbReference>
<sequence>MSVSGLEGSKLWGRNFFDAAEQAALDRAEAENREMIRYAMPTEEVARWNKIAAQPLWDAWVKKNGSQGPRGGSTDSRSHRRDVERLTVAGSQSETTPRRKFILQEADVRHDATFPRHDRFWTNRDVAAALRAHARLRRRHRDRNHDAADQRRRRLSLFFEQPDPDRLRAHREILDDRGNLSRPALRISRRSLRPGDLSGGSAFAVAAIDC</sequence>
<dbReference type="Proteomes" id="UP000245698">
    <property type="component" value="Unassembled WGS sequence"/>
</dbReference>
<evidence type="ECO:0000313" key="2">
    <source>
        <dbReference type="EMBL" id="SJM35706.1"/>
    </source>
</evidence>
<keyword evidence="3" id="KW-1185">Reference proteome</keyword>
<dbReference type="Gene3D" id="3.40.190.170">
    <property type="entry name" value="Bacterial extracellular solute-binding protein, family 7"/>
    <property type="match status" value="1"/>
</dbReference>
<proteinExistence type="predicted"/>
<dbReference type="AlphaFoldDB" id="A0A2P9AX58"/>
<evidence type="ECO:0000256" key="1">
    <source>
        <dbReference type="SAM" id="MobiDB-lite"/>
    </source>
</evidence>
<name>A0A2P9AX58_9HYPH</name>
<protein>
    <submittedName>
        <fullName evidence="2">Uncharacterized protein</fullName>
    </submittedName>
</protein>
<evidence type="ECO:0000313" key="3">
    <source>
        <dbReference type="Proteomes" id="UP000245698"/>
    </source>
</evidence>
<accession>A0A2P9AX58</accession>
<dbReference type="InterPro" id="IPR038404">
    <property type="entry name" value="TRAP_DctP_sf"/>
</dbReference>
<reference evidence="3" key="1">
    <citation type="submission" date="2016-12" db="EMBL/GenBank/DDBJ databases">
        <authorList>
            <person name="Brunel B."/>
        </authorList>
    </citation>
    <scope>NUCLEOTIDE SEQUENCE [LARGE SCALE GENOMIC DNA]</scope>
</reference>
<organism evidence="2 3">
    <name type="scientific">Mesorhizobium delmotii</name>
    <dbReference type="NCBI Taxonomy" id="1631247"/>
    <lineage>
        <taxon>Bacteria</taxon>
        <taxon>Pseudomonadati</taxon>
        <taxon>Pseudomonadota</taxon>
        <taxon>Alphaproteobacteria</taxon>
        <taxon>Hyphomicrobiales</taxon>
        <taxon>Phyllobacteriaceae</taxon>
        <taxon>Mesorhizobium</taxon>
    </lineage>
</organism>
<gene>
    <name evidence="2" type="ORF">BQ8482_90081</name>
</gene>